<accession>A0AAW4WYP4</accession>
<feature type="transmembrane region" description="Helical" evidence="5">
    <location>
        <begin position="172"/>
        <end position="193"/>
    </location>
</feature>
<feature type="transmembrane region" description="Helical" evidence="5">
    <location>
        <begin position="199"/>
        <end position="216"/>
    </location>
</feature>
<reference evidence="6 7" key="1">
    <citation type="submission" date="2021-10" db="EMBL/GenBank/DDBJ databases">
        <authorList>
            <person name="Grouzdev D.S."/>
            <person name="Pantiukh K.S."/>
            <person name="Krutkina M.S."/>
        </authorList>
    </citation>
    <scope>NUCLEOTIDE SEQUENCE [LARGE SCALE GENOMIC DNA]</scope>
    <source>
        <strain evidence="6 7">Z-7514</strain>
    </source>
</reference>
<dbReference type="InterPro" id="IPR003689">
    <property type="entry name" value="ZIP"/>
</dbReference>
<gene>
    <name evidence="6" type="ORF">LJ207_02780</name>
</gene>
<keyword evidence="4 5" id="KW-0472">Membrane</keyword>
<dbReference type="PANTHER" id="PTHR11040">
    <property type="entry name" value="ZINC/IRON TRANSPORTER"/>
    <property type="match status" value="1"/>
</dbReference>
<evidence type="ECO:0000256" key="4">
    <source>
        <dbReference type="ARBA" id="ARBA00023136"/>
    </source>
</evidence>
<evidence type="ECO:0000313" key="6">
    <source>
        <dbReference type="EMBL" id="MCC3144244.1"/>
    </source>
</evidence>
<evidence type="ECO:0000256" key="2">
    <source>
        <dbReference type="ARBA" id="ARBA00022692"/>
    </source>
</evidence>
<dbReference type="GO" id="GO:0016020">
    <property type="term" value="C:membrane"/>
    <property type="evidence" value="ECO:0007669"/>
    <property type="project" value="UniProtKB-SubCell"/>
</dbReference>
<dbReference type="EMBL" id="JAJFAT010000003">
    <property type="protein sequence ID" value="MCC3144244.1"/>
    <property type="molecule type" value="Genomic_DNA"/>
</dbReference>
<dbReference type="PANTHER" id="PTHR11040:SF205">
    <property type="entry name" value="ZINC TRANSPORTER ZUPT"/>
    <property type="match status" value="1"/>
</dbReference>
<evidence type="ECO:0000313" key="7">
    <source>
        <dbReference type="Proteomes" id="UP001199296"/>
    </source>
</evidence>
<comment type="subcellular location">
    <subcellularLocation>
        <location evidence="1">Membrane</location>
        <topology evidence="1">Multi-pass membrane protein</topology>
    </subcellularLocation>
</comment>
<feature type="transmembrane region" description="Helical" evidence="5">
    <location>
        <begin position="58"/>
        <end position="78"/>
    </location>
</feature>
<evidence type="ECO:0000256" key="5">
    <source>
        <dbReference type="SAM" id="Phobius"/>
    </source>
</evidence>
<feature type="transmembrane region" description="Helical" evidence="5">
    <location>
        <begin position="6"/>
        <end position="24"/>
    </location>
</feature>
<keyword evidence="3 5" id="KW-1133">Transmembrane helix</keyword>
<dbReference type="Proteomes" id="UP001199296">
    <property type="component" value="Unassembled WGS sequence"/>
</dbReference>
<evidence type="ECO:0000256" key="3">
    <source>
        <dbReference type="ARBA" id="ARBA00022989"/>
    </source>
</evidence>
<comment type="caution">
    <text evidence="6">The sequence shown here is derived from an EMBL/GenBank/DDBJ whole genome shotgun (WGS) entry which is preliminary data.</text>
</comment>
<dbReference type="AlphaFoldDB" id="A0AAW4WYP4"/>
<feature type="transmembrane region" description="Helical" evidence="5">
    <location>
        <begin position="139"/>
        <end position="160"/>
    </location>
</feature>
<protein>
    <submittedName>
        <fullName evidence="6">ZIP family metal transporter</fullName>
    </submittedName>
</protein>
<dbReference type="GO" id="GO:0005385">
    <property type="term" value="F:zinc ion transmembrane transporter activity"/>
    <property type="evidence" value="ECO:0007669"/>
    <property type="project" value="TreeGrafter"/>
</dbReference>
<keyword evidence="2 5" id="KW-0812">Transmembrane</keyword>
<dbReference type="RefSeq" id="WP_229343889.1">
    <property type="nucleotide sequence ID" value="NZ_JAJFAT010000003.1"/>
</dbReference>
<sequence length="247" mass="26019">MGTVTYSLLAGLSTSIGAVLLIFFGKPSEKILAVLIGFAAGIMTAISVFELLPEALELSSITNAVFAFVLGALLMYALDKFLPHSHLSSSEHLVTENPEKLKLQSPLMRTGFLIFLGIALHNLPEGLAIGAGFESSPEAGIYIAMAIGLHNIPEGLAIAGPLKSAGASNLKILFFTLFAGLMIPLGTVIGQFFFNISPLFVGAALAFAAGAMLYIVNDELIPQSNNIHSHLSNFGILFGILLGFTLL</sequence>
<feature type="transmembrane region" description="Helical" evidence="5">
    <location>
        <begin position="228"/>
        <end position="246"/>
    </location>
</feature>
<feature type="transmembrane region" description="Helical" evidence="5">
    <location>
        <begin position="31"/>
        <end position="52"/>
    </location>
</feature>
<name>A0AAW4WYP4_9FIRM</name>
<proteinExistence type="predicted"/>
<feature type="transmembrane region" description="Helical" evidence="5">
    <location>
        <begin position="112"/>
        <end position="133"/>
    </location>
</feature>
<evidence type="ECO:0000256" key="1">
    <source>
        <dbReference type="ARBA" id="ARBA00004141"/>
    </source>
</evidence>
<organism evidence="6 7">
    <name type="scientific">Halanaerobium polyolivorans</name>
    <dbReference type="NCBI Taxonomy" id="2886943"/>
    <lineage>
        <taxon>Bacteria</taxon>
        <taxon>Bacillati</taxon>
        <taxon>Bacillota</taxon>
        <taxon>Clostridia</taxon>
        <taxon>Halanaerobiales</taxon>
        <taxon>Halanaerobiaceae</taxon>
        <taxon>Halanaerobium</taxon>
    </lineage>
</organism>
<dbReference type="Pfam" id="PF02535">
    <property type="entry name" value="Zip"/>
    <property type="match status" value="1"/>
</dbReference>
<keyword evidence="7" id="KW-1185">Reference proteome</keyword>